<dbReference type="InterPro" id="IPR020084">
    <property type="entry name" value="NUDIX_hydrolase_CS"/>
</dbReference>
<dbReference type="InterPro" id="IPR003562">
    <property type="entry name" value="Mutator_MutX_prot"/>
</dbReference>
<keyword evidence="5" id="KW-0460">Magnesium</keyword>
<dbReference type="EMBL" id="CP117811">
    <property type="protein sequence ID" value="WDE96790.1"/>
    <property type="molecule type" value="Genomic_DNA"/>
</dbReference>
<feature type="domain" description="Nudix hydrolase" evidence="6">
    <location>
        <begin position="3"/>
        <end position="133"/>
    </location>
</feature>
<keyword evidence="4" id="KW-0378">Hydrolase</keyword>
<comment type="cofactor">
    <cofactor evidence="1">
        <name>Mg(2+)</name>
        <dbReference type="ChEBI" id="CHEBI:18420"/>
    </cofactor>
</comment>
<evidence type="ECO:0000259" key="6">
    <source>
        <dbReference type="PROSITE" id="PS51462"/>
    </source>
</evidence>
<dbReference type="PRINTS" id="PR01402">
    <property type="entry name" value="MUTATORMUTX"/>
</dbReference>
<keyword evidence="8" id="KW-1185">Reference proteome</keyword>
<name>A0ABY7VU96_9BACT</name>
<evidence type="ECO:0000256" key="5">
    <source>
        <dbReference type="ARBA" id="ARBA00022842"/>
    </source>
</evidence>
<evidence type="ECO:0000256" key="4">
    <source>
        <dbReference type="ARBA" id="ARBA00022801"/>
    </source>
</evidence>
<sequence>MKKRIEATLIYLMEGDQVLMLERVKKKGDIHIGKWNGLGGKVELGESIKNCAIRELKEESGLSAERFEFAGHITFPEFDKNGNDWSVHVFRAFGPSGELIECDEGHLSWKHKKDLLFLNLWEGDKHFLPYVLSNKTFFGEIRYQSGELSSYSLEFADYLSGKDLN</sequence>
<evidence type="ECO:0000256" key="3">
    <source>
        <dbReference type="ARBA" id="ARBA00022723"/>
    </source>
</evidence>
<dbReference type="PANTHER" id="PTHR43758">
    <property type="entry name" value="7,8-DIHYDRO-8-OXOGUANINE TRIPHOSPHATASE"/>
    <property type="match status" value="1"/>
</dbReference>
<proteinExistence type="inferred from homology"/>
<accession>A0ABY7VU96</accession>
<keyword evidence="3" id="KW-0479">Metal-binding</keyword>
<evidence type="ECO:0000256" key="2">
    <source>
        <dbReference type="ARBA" id="ARBA00005582"/>
    </source>
</evidence>
<dbReference type="InterPro" id="IPR000086">
    <property type="entry name" value="NUDIX_hydrolase_dom"/>
</dbReference>
<dbReference type="PANTHER" id="PTHR43758:SF2">
    <property type="entry name" value="OXIDIZED PURINE NUCLEOSIDE TRIPHOSPHATE HYDROLASE"/>
    <property type="match status" value="1"/>
</dbReference>
<dbReference type="Gene3D" id="3.90.79.10">
    <property type="entry name" value="Nucleoside Triphosphate Pyrophosphohydrolase"/>
    <property type="match status" value="1"/>
</dbReference>
<dbReference type="Pfam" id="PF00293">
    <property type="entry name" value="NUDIX"/>
    <property type="match status" value="1"/>
</dbReference>
<dbReference type="InterPro" id="IPR015797">
    <property type="entry name" value="NUDIX_hydrolase-like_dom_sf"/>
</dbReference>
<gene>
    <name evidence="7" type="ORF">PQO03_02295</name>
</gene>
<protein>
    <submittedName>
        <fullName evidence="7">8-oxo-dGTP diphosphatase</fullName>
    </submittedName>
</protein>
<dbReference type="CDD" id="cd18886">
    <property type="entry name" value="NUDIX_MutT_Nudt1"/>
    <property type="match status" value="1"/>
</dbReference>
<organism evidence="7 8">
    <name type="scientific">Lentisphaera profundi</name>
    <dbReference type="NCBI Taxonomy" id="1658616"/>
    <lineage>
        <taxon>Bacteria</taxon>
        <taxon>Pseudomonadati</taxon>
        <taxon>Lentisphaerota</taxon>
        <taxon>Lentisphaeria</taxon>
        <taxon>Lentisphaerales</taxon>
        <taxon>Lentisphaeraceae</taxon>
        <taxon>Lentisphaera</taxon>
    </lineage>
</organism>
<dbReference type="SUPFAM" id="SSF55811">
    <property type="entry name" value="Nudix"/>
    <property type="match status" value="1"/>
</dbReference>
<reference evidence="7 8" key="1">
    <citation type="submission" date="2023-02" db="EMBL/GenBank/DDBJ databases">
        <title>Genome sequence of Lentisphaera profundi SAORIC-696.</title>
        <authorList>
            <person name="Kim e."/>
            <person name="Cho J.-C."/>
            <person name="Choi A."/>
            <person name="Kang I."/>
        </authorList>
    </citation>
    <scope>NUCLEOTIDE SEQUENCE [LARGE SCALE GENOMIC DNA]</scope>
    <source>
        <strain evidence="7 8">SAORIC-696</strain>
    </source>
</reference>
<evidence type="ECO:0000256" key="1">
    <source>
        <dbReference type="ARBA" id="ARBA00001946"/>
    </source>
</evidence>
<comment type="similarity">
    <text evidence="2">Belongs to the Nudix hydrolase family.</text>
</comment>
<evidence type="ECO:0000313" key="7">
    <source>
        <dbReference type="EMBL" id="WDE96790.1"/>
    </source>
</evidence>
<evidence type="ECO:0000313" key="8">
    <source>
        <dbReference type="Proteomes" id="UP001214250"/>
    </source>
</evidence>
<dbReference type="Proteomes" id="UP001214250">
    <property type="component" value="Chromosome 1"/>
</dbReference>
<dbReference type="PROSITE" id="PS51462">
    <property type="entry name" value="NUDIX"/>
    <property type="match status" value="1"/>
</dbReference>
<dbReference type="PROSITE" id="PS00893">
    <property type="entry name" value="NUDIX_BOX"/>
    <property type="match status" value="1"/>
</dbReference>
<dbReference type="RefSeq" id="WP_274150855.1">
    <property type="nucleotide sequence ID" value="NZ_CP117811.1"/>
</dbReference>